<feature type="chain" id="PRO_5035435486" description="Glycine-rich protein" evidence="2">
    <location>
        <begin position="21"/>
        <end position="138"/>
    </location>
</feature>
<evidence type="ECO:0008006" key="5">
    <source>
        <dbReference type="Google" id="ProtNLM"/>
    </source>
</evidence>
<evidence type="ECO:0000256" key="1">
    <source>
        <dbReference type="SAM" id="MobiDB-lite"/>
    </source>
</evidence>
<dbReference type="EMBL" id="OV170232">
    <property type="protein sequence ID" value="CAH0717362.1"/>
    <property type="molecule type" value="Genomic_DNA"/>
</dbReference>
<name>A0A8J9UPJ0_9NEOP</name>
<feature type="non-terminal residue" evidence="3">
    <location>
        <position position="138"/>
    </location>
</feature>
<feature type="region of interest" description="Disordered" evidence="1">
    <location>
        <begin position="63"/>
        <end position="89"/>
    </location>
</feature>
<gene>
    <name evidence="3" type="ORF">BINO364_LOCUS3975</name>
</gene>
<dbReference type="AlphaFoldDB" id="A0A8J9UPJ0"/>
<keyword evidence="4" id="KW-1185">Reference proteome</keyword>
<proteinExistence type="predicted"/>
<protein>
    <recommendedName>
        <fullName evidence="5">Glycine-rich protein</fullName>
    </recommendedName>
</protein>
<evidence type="ECO:0000313" key="3">
    <source>
        <dbReference type="EMBL" id="CAH0717362.1"/>
    </source>
</evidence>
<sequence>MKDAWFVALCVIALFTIIEAKPRTHGSGSYDYDSYEGHMYGSGVGYGSGSYGAGGIGAGRPWINSHRGSGSSGRDMSGDRRGSVTRRPSWKWHSSEELEDLSFSKQMALRRSNLCSESGCISVGNGHHNTNTVDIVTK</sequence>
<evidence type="ECO:0000313" key="4">
    <source>
        <dbReference type="Proteomes" id="UP000838878"/>
    </source>
</evidence>
<evidence type="ECO:0000256" key="2">
    <source>
        <dbReference type="SAM" id="SignalP"/>
    </source>
</evidence>
<feature type="signal peptide" evidence="2">
    <location>
        <begin position="1"/>
        <end position="20"/>
    </location>
</feature>
<accession>A0A8J9UPJ0</accession>
<dbReference type="OrthoDB" id="10525119at2759"/>
<dbReference type="Proteomes" id="UP000838878">
    <property type="component" value="Chromosome 12"/>
</dbReference>
<reference evidence="3" key="1">
    <citation type="submission" date="2021-12" db="EMBL/GenBank/DDBJ databases">
        <authorList>
            <person name="Martin H S."/>
        </authorList>
    </citation>
    <scope>NUCLEOTIDE SEQUENCE</scope>
</reference>
<organism evidence="3 4">
    <name type="scientific">Brenthis ino</name>
    <name type="common">lesser marbled fritillary</name>
    <dbReference type="NCBI Taxonomy" id="405034"/>
    <lineage>
        <taxon>Eukaryota</taxon>
        <taxon>Metazoa</taxon>
        <taxon>Ecdysozoa</taxon>
        <taxon>Arthropoda</taxon>
        <taxon>Hexapoda</taxon>
        <taxon>Insecta</taxon>
        <taxon>Pterygota</taxon>
        <taxon>Neoptera</taxon>
        <taxon>Endopterygota</taxon>
        <taxon>Lepidoptera</taxon>
        <taxon>Glossata</taxon>
        <taxon>Ditrysia</taxon>
        <taxon>Papilionoidea</taxon>
        <taxon>Nymphalidae</taxon>
        <taxon>Heliconiinae</taxon>
        <taxon>Argynnini</taxon>
        <taxon>Brenthis</taxon>
    </lineage>
</organism>
<keyword evidence="2" id="KW-0732">Signal</keyword>